<gene>
    <name evidence="1" type="ORF">METZ01_LOCUS311479</name>
</gene>
<feature type="non-terminal residue" evidence="1">
    <location>
        <position position="1"/>
    </location>
</feature>
<dbReference type="AlphaFoldDB" id="A0A382NE68"/>
<organism evidence="1">
    <name type="scientific">marine metagenome</name>
    <dbReference type="NCBI Taxonomy" id="408172"/>
    <lineage>
        <taxon>unclassified sequences</taxon>
        <taxon>metagenomes</taxon>
        <taxon>ecological metagenomes</taxon>
    </lineage>
</organism>
<name>A0A382NE68_9ZZZZ</name>
<sequence>ENKVGDSVNFIDSNSDPDNYKPNISKLRNIGGKLIGIHEFK</sequence>
<reference evidence="1" key="1">
    <citation type="submission" date="2018-05" db="EMBL/GenBank/DDBJ databases">
        <authorList>
            <person name="Lanie J.A."/>
            <person name="Ng W.-L."/>
            <person name="Kazmierczak K.M."/>
            <person name="Andrzejewski T.M."/>
            <person name="Davidsen T.M."/>
            <person name="Wayne K.J."/>
            <person name="Tettelin H."/>
            <person name="Glass J.I."/>
            <person name="Rusch D."/>
            <person name="Podicherti R."/>
            <person name="Tsui H.-C.T."/>
            <person name="Winkler M.E."/>
        </authorList>
    </citation>
    <scope>NUCLEOTIDE SEQUENCE</scope>
</reference>
<accession>A0A382NE68</accession>
<protein>
    <submittedName>
        <fullName evidence="1">Uncharacterized protein</fullName>
    </submittedName>
</protein>
<dbReference type="EMBL" id="UINC01099387">
    <property type="protein sequence ID" value="SVC58625.1"/>
    <property type="molecule type" value="Genomic_DNA"/>
</dbReference>
<evidence type="ECO:0000313" key="1">
    <source>
        <dbReference type="EMBL" id="SVC58625.1"/>
    </source>
</evidence>
<proteinExistence type="predicted"/>